<proteinExistence type="predicted"/>
<evidence type="ECO:0000259" key="2">
    <source>
        <dbReference type="Pfam" id="PF10536"/>
    </source>
</evidence>
<feature type="compositionally biased region" description="Basic and acidic residues" evidence="1">
    <location>
        <begin position="590"/>
        <end position="605"/>
    </location>
</feature>
<organism evidence="3">
    <name type="scientific">Fagus sylvatica</name>
    <name type="common">Beechnut</name>
    <dbReference type="NCBI Taxonomy" id="28930"/>
    <lineage>
        <taxon>Eukaryota</taxon>
        <taxon>Viridiplantae</taxon>
        <taxon>Streptophyta</taxon>
        <taxon>Embryophyta</taxon>
        <taxon>Tracheophyta</taxon>
        <taxon>Spermatophyta</taxon>
        <taxon>Magnoliopsida</taxon>
        <taxon>eudicotyledons</taxon>
        <taxon>Gunneridae</taxon>
        <taxon>Pentapetalae</taxon>
        <taxon>rosids</taxon>
        <taxon>fabids</taxon>
        <taxon>Fagales</taxon>
        <taxon>Fagaceae</taxon>
        <taxon>Fagus</taxon>
    </lineage>
</organism>
<reference evidence="3" key="1">
    <citation type="submission" date="2018-02" db="EMBL/GenBank/DDBJ databases">
        <authorList>
            <person name="Cohen D.B."/>
            <person name="Kent A.D."/>
        </authorList>
    </citation>
    <scope>NUCLEOTIDE SEQUENCE</scope>
</reference>
<accession>A0A2N9J6N5</accession>
<sequence>MLLLRFDTVLLLRFDTALLIHRVASSLQHCIASLLRHRIASSLQNTTLLLRFNTVLLLRLATLICLQLLGSLIRLSQFYFVTVTSLLREVCTQSSFSSWFFVSSLIMVVFVDSSKTPKNQFITILSHADEPIEEGITLAVFPSVGIIYFSSPIDVNRTPHLSQWWSESSRELYDPSKRDSHPVQSKIFTLCSSLHSGVSHTGLFPLLARRISVGEAHWATTSRAPPLQYTGEFSYIPKYWEWLEDILTFFEYWCPATNTLHTSVGEISITLWDLCRIGGLPLYGSFYYEVVPSAKEMSSLPSSCEYLFAAFHHLSLELGGPHLVTSTEWVGFWFHGFVRYPKPPNRRSLKRLVRGKLSHNPRGMITTHCNQCRIEDEEAPFRILKVSKKAKEETWLAALLLCWLGEFVFPGKEANLIRPGIFKVASSMARGKKYCLAVPVLATIYKGLNDIASSSVPKGAAMYFEEAEARKLFHSITKFKFHRLALFKGHQEILEDNDQLSDSYVNYFISQRPSYLSLRRGDLSVLEPYSPHHFGRQFGFTQDIPEGDKGRSTHCPLRKSRESLASMPSDPSQPNGNIGPSKLIVKLKQRHESDEPSEHREDNKLSLRISEGTDETSDIVSTFRGADRAMASHAKKLNEEDGISCSDHGNEISRNDSNRHWQRRKYKDNVIDDVNHEIVMKTTKPFIDVDTPSPFSGGDEQVGVDSLKEVDERQSPADGSPSMSEFSVQGLETFDLATKVIDKPYLEKSNASIPPSGPICNPTKDMVGKVRSSGVLTTFTVSILNAEDVISKASRHYAFMLEEGLIEKIIKTPFDSVASLKEEFMENASQYSSIRSTLTQRISLEVKNQRCADAECRHTLALKSEAIEARDSSIAEAELSKVLSRETELRKELELLVTQRGKLENSISLHEEKLPQLQAVVSRIKEEISEIKATLILETSDHAKLQELRELLETSREELKNLDWIGRPSFM</sequence>
<name>A0A2N9J6N5_FAGSY</name>
<evidence type="ECO:0000256" key="1">
    <source>
        <dbReference type="SAM" id="MobiDB-lite"/>
    </source>
</evidence>
<dbReference type="PANTHER" id="PTHR36607">
    <property type="entry name" value="1,2-DIHYDROXY-3-KETO-5-METHYLTHIOPENTENE DIOXYGENASE 4"/>
    <property type="match status" value="1"/>
</dbReference>
<feature type="region of interest" description="Disordered" evidence="1">
    <location>
        <begin position="588"/>
        <end position="610"/>
    </location>
</feature>
<protein>
    <recommendedName>
        <fullName evidence="2">Aminotransferase-like plant mobile domain-containing protein</fullName>
    </recommendedName>
</protein>
<dbReference type="AlphaFoldDB" id="A0A2N9J6N5"/>
<dbReference type="InterPro" id="IPR019557">
    <property type="entry name" value="AminoTfrase-like_pln_mobile"/>
</dbReference>
<gene>
    <name evidence="3" type="ORF">FSB_LOCUS60127</name>
</gene>
<dbReference type="Pfam" id="PF10536">
    <property type="entry name" value="PMD"/>
    <property type="match status" value="1"/>
</dbReference>
<feature type="domain" description="Aminotransferase-like plant mobile" evidence="2">
    <location>
        <begin position="246"/>
        <end position="456"/>
    </location>
</feature>
<dbReference type="EMBL" id="OIVN01006394">
    <property type="protein sequence ID" value="SPD32245.1"/>
    <property type="molecule type" value="Genomic_DNA"/>
</dbReference>
<dbReference type="PANTHER" id="PTHR36607:SF20">
    <property type="entry name" value="AMINOTRANSFERASE-LIKE PLANT MOBILE DOMAIN-CONTAINING PROTEIN"/>
    <property type="match status" value="1"/>
</dbReference>
<evidence type="ECO:0000313" key="3">
    <source>
        <dbReference type="EMBL" id="SPD32245.1"/>
    </source>
</evidence>